<organism evidence="3 4">
    <name type="scientific">Achlya hypogyna</name>
    <name type="common">Oomycete</name>
    <name type="synonym">Protoachlya hypogyna</name>
    <dbReference type="NCBI Taxonomy" id="1202772"/>
    <lineage>
        <taxon>Eukaryota</taxon>
        <taxon>Sar</taxon>
        <taxon>Stramenopiles</taxon>
        <taxon>Oomycota</taxon>
        <taxon>Saprolegniomycetes</taxon>
        <taxon>Saprolegniales</taxon>
        <taxon>Achlyaceae</taxon>
        <taxon>Achlya</taxon>
    </lineage>
</organism>
<accession>A0A1V9ZKP6</accession>
<reference evidence="3 4" key="1">
    <citation type="journal article" date="2014" name="Genome Biol. Evol.">
        <title>The secreted proteins of Achlya hypogyna and Thraustotheca clavata identify the ancestral oomycete secretome and reveal gene acquisitions by horizontal gene transfer.</title>
        <authorList>
            <person name="Misner I."/>
            <person name="Blouin N."/>
            <person name="Leonard G."/>
            <person name="Richards T.A."/>
            <person name="Lane C.E."/>
        </authorList>
    </citation>
    <scope>NUCLEOTIDE SEQUENCE [LARGE SCALE GENOMIC DNA]</scope>
    <source>
        <strain evidence="3 4">ATCC 48635</strain>
    </source>
</reference>
<gene>
    <name evidence="3" type="ORF">ACHHYP_08327</name>
</gene>
<feature type="compositionally biased region" description="Basic and acidic residues" evidence="2">
    <location>
        <begin position="59"/>
        <end position="69"/>
    </location>
</feature>
<feature type="compositionally biased region" description="Polar residues" evidence="2">
    <location>
        <begin position="44"/>
        <end position="56"/>
    </location>
</feature>
<evidence type="ECO:0000313" key="3">
    <source>
        <dbReference type="EMBL" id="OQR98555.1"/>
    </source>
</evidence>
<name>A0A1V9ZKP6_ACHHY</name>
<dbReference type="Proteomes" id="UP000243579">
    <property type="component" value="Unassembled WGS sequence"/>
</dbReference>
<sequence length="472" mass="51017">MQANESTVTSPRGAEARQETFSDAPCASDNSGALEESAPPASRSPDTPDSATTPVSANEAEKSIDEIREWRRRPHRARGLEIHAQYTAYRLDAAAPSDAIGQTPLQEVLPDGRTFEGLVSPVGKCGVVTALTGATVAMCLSVGGSGFGIVSSADLAYEGELFNGVPDGYGVGTFTTGHVFAGYWVHGAPEGLGQQALALDPNSDVGFGWYHGPHALQLVRPLHTPLPPPPLPMRRPSEQPLLGLYTAGRALEAQRRRQCQHVVSLWAARVCRASVAAAVEARGLAFESWRRAATAQAASCQAACDALRTRGTDPVLKERLDVVVARQQLAKDREVLRQARSAKAQQVQTTTVTCLGIERRSMALMQAELDDLDNELRSVRLARARCDAIHDEIADLRRRIEDRKVELHAMRRRHRPVVQPAPPRRLRSQAALPELPPEESPVIAYVCGVAGCACGVPKDVFRRLGAVWTGHD</sequence>
<evidence type="ECO:0000256" key="2">
    <source>
        <dbReference type="SAM" id="MobiDB-lite"/>
    </source>
</evidence>
<feature type="region of interest" description="Disordered" evidence="2">
    <location>
        <begin position="1"/>
        <end position="70"/>
    </location>
</feature>
<keyword evidence="4" id="KW-1185">Reference proteome</keyword>
<dbReference type="SUPFAM" id="SSF82185">
    <property type="entry name" value="Histone H3 K4-specific methyltransferase SET7/9 N-terminal domain"/>
    <property type="match status" value="1"/>
</dbReference>
<dbReference type="AlphaFoldDB" id="A0A1V9ZKP6"/>
<feature type="compositionally biased region" description="Polar residues" evidence="2">
    <location>
        <begin position="1"/>
        <end position="10"/>
    </location>
</feature>
<evidence type="ECO:0000313" key="4">
    <source>
        <dbReference type="Proteomes" id="UP000243579"/>
    </source>
</evidence>
<evidence type="ECO:0000256" key="1">
    <source>
        <dbReference type="SAM" id="Coils"/>
    </source>
</evidence>
<protein>
    <submittedName>
        <fullName evidence="3">Uncharacterized protein</fullName>
    </submittedName>
</protein>
<dbReference type="OrthoDB" id="127541at2759"/>
<comment type="caution">
    <text evidence="3">The sequence shown here is derived from an EMBL/GenBank/DDBJ whole genome shotgun (WGS) entry which is preliminary data.</text>
</comment>
<proteinExistence type="predicted"/>
<dbReference type="EMBL" id="JNBR01000082">
    <property type="protein sequence ID" value="OQR98555.1"/>
    <property type="molecule type" value="Genomic_DNA"/>
</dbReference>
<keyword evidence="1" id="KW-0175">Coiled coil</keyword>
<feature type="coiled-coil region" evidence="1">
    <location>
        <begin position="362"/>
        <end position="413"/>
    </location>
</feature>